<dbReference type="RefSeq" id="WP_074954791.1">
    <property type="nucleotide sequence ID" value="NZ_FPBV01000018.1"/>
</dbReference>
<keyword evidence="9" id="KW-1185">Reference proteome</keyword>
<dbReference type="SUPFAM" id="SSF53383">
    <property type="entry name" value="PLP-dependent transferases"/>
    <property type="match status" value="1"/>
</dbReference>
<dbReference type="SUPFAM" id="SSF55904">
    <property type="entry name" value="Ornithine decarboxylase C-terminal domain"/>
    <property type="match status" value="1"/>
</dbReference>
<evidence type="ECO:0000313" key="8">
    <source>
        <dbReference type="EMBL" id="SFV00085.1"/>
    </source>
</evidence>
<evidence type="ECO:0000259" key="7">
    <source>
        <dbReference type="Pfam" id="PF03711"/>
    </source>
</evidence>
<organism evidence="8 9">
    <name type="scientific">Alicyclobacillus macrosporangiidus</name>
    <dbReference type="NCBI Taxonomy" id="392015"/>
    <lineage>
        <taxon>Bacteria</taxon>
        <taxon>Bacillati</taxon>
        <taxon>Bacillota</taxon>
        <taxon>Bacilli</taxon>
        <taxon>Bacillales</taxon>
        <taxon>Alicyclobacillaceae</taxon>
        <taxon>Alicyclobacillus</taxon>
    </lineage>
</organism>
<dbReference type="STRING" id="392015.SAMN05421543_11859"/>
<dbReference type="OrthoDB" id="9815233at2"/>
<dbReference type="GO" id="GO:0016831">
    <property type="term" value="F:carboxy-lyase activity"/>
    <property type="evidence" value="ECO:0007669"/>
    <property type="project" value="UniProtKB-KW"/>
</dbReference>
<protein>
    <submittedName>
        <fullName evidence="8">Arginine/lysine/ornithine decarboxylase</fullName>
    </submittedName>
</protein>
<dbReference type="Gene3D" id="3.90.105.10">
    <property type="entry name" value="Molybdopterin biosynthesis moea protein, domain 2"/>
    <property type="match status" value="1"/>
</dbReference>
<reference evidence="9" key="1">
    <citation type="submission" date="2016-10" db="EMBL/GenBank/DDBJ databases">
        <authorList>
            <person name="Varghese N."/>
        </authorList>
    </citation>
    <scope>NUCLEOTIDE SEQUENCE [LARGE SCALE GENOMIC DNA]</scope>
    <source>
        <strain evidence="9">DSM 17980</strain>
    </source>
</reference>
<dbReference type="InterPro" id="IPR052357">
    <property type="entry name" value="Orn_Lys_Arg_decarboxylase-I"/>
</dbReference>
<keyword evidence="5" id="KW-0456">Lyase</keyword>
<proteinExistence type="inferred from homology"/>
<evidence type="ECO:0000256" key="2">
    <source>
        <dbReference type="ARBA" id="ARBA00010671"/>
    </source>
</evidence>
<dbReference type="InterPro" id="IPR015421">
    <property type="entry name" value="PyrdxlP-dep_Trfase_major"/>
</dbReference>
<comment type="cofactor">
    <cofactor evidence="1">
        <name>pyridoxal 5'-phosphate</name>
        <dbReference type="ChEBI" id="CHEBI:597326"/>
    </cofactor>
</comment>
<keyword evidence="3" id="KW-0210">Decarboxylase</keyword>
<dbReference type="Pfam" id="PF01276">
    <property type="entry name" value="OKR_DC_1"/>
    <property type="match status" value="1"/>
</dbReference>
<evidence type="ECO:0000256" key="4">
    <source>
        <dbReference type="ARBA" id="ARBA00022898"/>
    </source>
</evidence>
<evidence type="ECO:0000256" key="1">
    <source>
        <dbReference type="ARBA" id="ARBA00001933"/>
    </source>
</evidence>
<accession>A0A1I7KRP5</accession>
<feature type="domain" description="Orn/Lys/Arg decarboxylase C-terminal" evidence="7">
    <location>
        <begin position="418"/>
        <end position="451"/>
    </location>
</feature>
<dbReference type="AlphaFoldDB" id="A0A1I7KRP5"/>
<keyword evidence="4" id="KW-0663">Pyridoxal phosphate</keyword>
<dbReference type="Pfam" id="PF03711">
    <property type="entry name" value="OKR_DC_1_C"/>
    <property type="match status" value="1"/>
</dbReference>
<name>A0A1I7KRP5_9BACL</name>
<evidence type="ECO:0000256" key="5">
    <source>
        <dbReference type="ARBA" id="ARBA00023239"/>
    </source>
</evidence>
<dbReference type="EMBL" id="FPBV01000018">
    <property type="protein sequence ID" value="SFV00085.1"/>
    <property type="molecule type" value="Genomic_DNA"/>
</dbReference>
<comment type="similarity">
    <text evidence="2">Belongs to the Orn/Lys/Arg decarboxylase class-I family.</text>
</comment>
<dbReference type="Proteomes" id="UP000183508">
    <property type="component" value="Unassembled WGS sequence"/>
</dbReference>
<dbReference type="InterPro" id="IPR000310">
    <property type="entry name" value="Orn/Lys/Arg_deCO2ase_major_dom"/>
</dbReference>
<gene>
    <name evidence="8" type="ORF">SAMN05421543_11859</name>
</gene>
<evidence type="ECO:0000256" key="3">
    <source>
        <dbReference type="ARBA" id="ARBA00022793"/>
    </source>
</evidence>
<dbReference type="PANTHER" id="PTHR43277:SF4">
    <property type="entry name" value="ARGININE DECARBOXYLASE"/>
    <property type="match status" value="1"/>
</dbReference>
<sequence>MTGTVDTDGKPGWDEAEAPILAALVRTAGRIRLPLFVPGHKQGRLLPGVLSSWLGAAAKIDLTELPGLDNLHRAEGCILRSEALAAAHYGAEWCLFSVNGSTAGVMAALLAAAPGGKVVFAGPFHESAWRGLVVAGAEPVLIPGTWDAERQVVRPPAPAEVARMLADARGIRAVYVTSPTYAGVRAPVRELAEVAHRHGVPLIVDEAHGAHFGLVPELPPHSIQEGADVVVQSVHKMLPGLTQTAWVLGQGGRVDRAAVVEALSMLQTTSPSYLLLASLDAAQLWLRTEGADAAARAVAAMDAVWQAYPHHRLDDPLRHFLPTGGMAASRRVQSALQEAGIWVEYADPLGVLSVFGLAAEPTGVGRYLDALTGVAPPVAGGPAAGSAAGLASPLVRLTAHSAAPVAAAPREVFLAPRTWVPAGSAAGRVAAGLITPYPPGVPVVLPGQTLDEGLCAALSELLETGYEVHGVDAAGRIPVMQEGGAAGVHHV</sequence>
<dbReference type="PANTHER" id="PTHR43277">
    <property type="entry name" value="ARGININE DECARBOXYLASE"/>
    <property type="match status" value="1"/>
</dbReference>
<evidence type="ECO:0000313" key="9">
    <source>
        <dbReference type="Proteomes" id="UP000183508"/>
    </source>
</evidence>
<dbReference type="InterPro" id="IPR015424">
    <property type="entry name" value="PyrdxlP-dep_Trfase"/>
</dbReference>
<feature type="domain" description="Orn/Lys/Arg decarboxylases family 1 pyridoxal-P attachment site" evidence="6">
    <location>
        <begin position="19"/>
        <end position="295"/>
    </location>
</feature>
<dbReference type="InterPro" id="IPR008286">
    <property type="entry name" value="Prn/Lys/Arg_de-COase_C"/>
</dbReference>
<dbReference type="Gene3D" id="3.40.640.10">
    <property type="entry name" value="Type I PLP-dependent aspartate aminotransferase-like (Major domain)"/>
    <property type="match status" value="1"/>
</dbReference>
<dbReference type="InterPro" id="IPR036633">
    <property type="entry name" value="Prn/Lys/Arg_de-COase_C_sf"/>
</dbReference>
<evidence type="ECO:0000259" key="6">
    <source>
        <dbReference type="Pfam" id="PF01276"/>
    </source>
</evidence>